<accession>A0ABD7YT87</accession>
<gene>
    <name evidence="1" type="ORF">O2U02_06905</name>
</gene>
<dbReference type="GeneID" id="89465179"/>
<evidence type="ECO:0000313" key="2">
    <source>
        <dbReference type="Proteomes" id="UP001224533"/>
    </source>
</evidence>
<dbReference type="Proteomes" id="UP001224533">
    <property type="component" value="Chromosome"/>
</dbReference>
<name>A0ABD7YT87_9LACO</name>
<evidence type="ECO:0000313" key="1">
    <source>
        <dbReference type="EMBL" id="WHS17205.1"/>
    </source>
</evidence>
<protein>
    <recommendedName>
        <fullName evidence="3">Phage protein</fullName>
    </recommendedName>
</protein>
<organism evidence="1 2">
    <name type="scientific">Ligilactobacillus salivarius</name>
    <dbReference type="NCBI Taxonomy" id="1624"/>
    <lineage>
        <taxon>Bacteria</taxon>
        <taxon>Bacillati</taxon>
        <taxon>Bacillota</taxon>
        <taxon>Bacilli</taxon>
        <taxon>Lactobacillales</taxon>
        <taxon>Lactobacillaceae</taxon>
        <taxon>Ligilactobacillus</taxon>
    </lineage>
</organism>
<evidence type="ECO:0008006" key="3">
    <source>
        <dbReference type="Google" id="ProtNLM"/>
    </source>
</evidence>
<proteinExistence type="predicted"/>
<dbReference type="RefSeq" id="WP_095761569.1">
    <property type="nucleotide sequence ID" value="NZ_CP114501.1"/>
</dbReference>
<dbReference type="AlphaFoldDB" id="A0ABD7YT87"/>
<dbReference type="EMBL" id="CP114509">
    <property type="protein sequence ID" value="WHS17205.1"/>
    <property type="molecule type" value="Genomic_DNA"/>
</dbReference>
<sequence>MTLDEIMMQTMANTKRQQEEIVTRARMDHELAQLMAYALNEPSKMPSPEEAYPFLRDFEPKEEPVPDWKKDQMELMLQAQKIKHARENK</sequence>
<reference evidence="1 2" key="1">
    <citation type="submission" date="2022-12" db="EMBL/GenBank/DDBJ databases">
        <title>Assessment of beneficial effects and identification of host adaptation-associated genes of Ligilactobacillus salivarius isolated from Meles meles.</title>
        <authorList>
            <person name="Wang Y."/>
        </authorList>
    </citation>
    <scope>NUCLEOTIDE SEQUENCE [LARGE SCALE GENOMIC DNA]</scope>
    <source>
        <strain evidence="1 2">S35</strain>
    </source>
</reference>